<evidence type="ECO:0000256" key="5">
    <source>
        <dbReference type="ARBA" id="ARBA00022989"/>
    </source>
</evidence>
<evidence type="ECO:0000256" key="3">
    <source>
        <dbReference type="ARBA" id="ARBA00022692"/>
    </source>
</evidence>
<keyword evidence="4" id="KW-0249">Electron transport</keyword>
<feature type="signal peptide" evidence="8">
    <location>
        <begin position="1"/>
        <end position="18"/>
    </location>
</feature>
<feature type="transmembrane region" description="Helical" evidence="7">
    <location>
        <begin position="364"/>
        <end position="383"/>
    </location>
</feature>
<dbReference type="Gene3D" id="2.60.40.1210">
    <property type="entry name" value="Cellobiose dehydrogenase, cytochrome domain"/>
    <property type="match status" value="1"/>
</dbReference>
<dbReference type="Pfam" id="PF16010">
    <property type="entry name" value="CDH-cyt"/>
    <property type="match status" value="1"/>
</dbReference>
<keyword evidence="8" id="KW-0732">Signal</keyword>
<dbReference type="InterPro" id="IPR005018">
    <property type="entry name" value="DOMON_domain"/>
</dbReference>
<keyword evidence="6 7" id="KW-0472">Membrane</keyword>
<evidence type="ECO:0000256" key="7">
    <source>
        <dbReference type="SAM" id="Phobius"/>
    </source>
</evidence>
<dbReference type="PROSITE" id="PS50939">
    <property type="entry name" value="CYTOCHROME_B561"/>
    <property type="match status" value="1"/>
</dbReference>
<evidence type="ECO:0000256" key="4">
    <source>
        <dbReference type="ARBA" id="ARBA00022982"/>
    </source>
</evidence>
<proteinExistence type="predicted"/>
<reference evidence="10" key="1">
    <citation type="submission" date="2023-11" db="EMBL/GenBank/DDBJ databases">
        <authorList>
            <person name="Alioto T."/>
            <person name="Alioto T."/>
            <person name="Gomez Garrido J."/>
        </authorList>
    </citation>
    <scope>NUCLEOTIDE SEQUENCE</scope>
</reference>
<dbReference type="InterPro" id="IPR015920">
    <property type="entry name" value="Cellobiose_DH-like_cyt"/>
</dbReference>
<dbReference type="GO" id="GO:0016020">
    <property type="term" value="C:membrane"/>
    <property type="evidence" value="ECO:0007669"/>
    <property type="project" value="UniProtKB-SubCell"/>
</dbReference>
<dbReference type="CDD" id="cd09630">
    <property type="entry name" value="CDH_like_cytochrome"/>
    <property type="match status" value="1"/>
</dbReference>
<evidence type="ECO:0000313" key="10">
    <source>
        <dbReference type="EMBL" id="CAK4030903.1"/>
    </source>
</evidence>
<keyword evidence="5 7" id="KW-1133">Transmembrane helix</keyword>
<feature type="transmembrane region" description="Helical" evidence="7">
    <location>
        <begin position="263"/>
        <end position="282"/>
    </location>
</feature>
<evidence type="ECO:0000259" key="9">
    <source>
        <dbReference type="PROSITE" id="PS50939"/>
    </source>
</evidence>
<dbReference type="AlphaFoldDB" id="A0AAI8Z1V8"/>
<feature type="transmembrane region" description="Helical" evidence="7">
    <location>
        <begin position="231"/>
        <end position="251"/>
    </location>
</feature>
<evidence type="ECO:0000256" key="1">
    <source>
        <dbReference type="ARBA" id="ARBA00004370"/>
    </source>
</evidence>
<keyword evidence="2" id="KW-0813">Transport</keyword>
<comment type="subcellular location">
    <subcellularLocation>
        <location evidence="1">Membrane</location>
    </subcellularLocation>
</comment>
<dbReference type="SMART" id="SM00665">
    <property type="entry name" value="B561"/>
    <property type="match status" value="1"/>
</dbReference>
<organism evidence="10 11">
    <name type="scientific">Lecanosticta acicola</name>
    <dbReference type="NCBI Taxonomy" id="111012"/>
    <lineage>
        <taxon>Eukaryota</taxon>
        <taxon>Fungi</taxon>
        <taxon>Dikarya</taxon>
        <taxon>Ascomycota</taxon>
        <taxon>Pezizomycotina</taxon>
        <taxon>Dothideomycetes</taxon>
        <taxon>Dothideomycetidae</taxon>
        <taxon>Mycosphaerellales</taxon>
        <taxon>Mycosphaerellaceae</taxon>
        <taxon>Lecanosticta</taxon>
    </lineage>
</organism>
<dbReference type="EMBL" id="CAVMBE010000041">
    <property type="protein sequence ID" value="CAK4030903.1"/>
    <property type="molecule type" value="Genomic_DNA"/>
</dbReference>
<accession>A0AAI8Z1V8</accession>
<dbReference type="InterPro" id="IPR006593">
    <property type="entry name" value="Cyt_b561/ferric_Rdtase_TM"/>
</dbReference>
<dbReference type="SUPFAM" id="SSF49344">
    <property type="entry name" value="CBD9-like"/>
    <property type="match status" value="1"/>
</dbReference>
<sequence length="411" mass="43693">MRIVIATMALALQPLVNAAVSQTCPDTTNGICYSLSIPEQTASSGTGDIFFQMTAPTSYEWVGLVALGQGSRMAGSSIFVMYTSANGSNVTVSTRRGIGHVEPSHDGATAQITVLSGSTVSDGKMTANVRCSNCTSWTGGTMDFTSSNGSWIHAYKKGTPITSDELDADISYHDDYGVFDWNLTAAKGGSEVNPFVTAAATTNTTTTTSTSAAPGRFAIPSNLQEIKKAHGFLASIAFILVFPSGAILIRVGNFPQAMNVHRGLQFFGLALFTAAMGLGAWMTDKLSLIGDTHIIIGIVVYILMFIQPITGTLHHIWFKKVSARTLWSQAHLWLGRGAIILGLVNGGLGLKLGGKFADLEKAKIAYGVLAGIFGTAYLVAIAFGERRRRMTRRNGSGSEQEMVVTSAIEKR</sequence>
<dbReference type="SMART" id="SM00664">
    <property type="entry name" value="DoH"/>
    <property type="match status" value="1"/>
</dbReference>
<dbReference type="CDD" id="cd08760">
    <property type="entry name" value="Cyt_b561_FRRS1_like"/>
    <property type="match status" value="1"/>
</dbReference>
<evidence type="ECO:0000256" key="8">
    <source>
        <dbReference type="SAM" id="SignalP"/>
    </source>
</evidence>
<feature type="chain" id="PRO_5042505571" description="Cytochrome b561 domain-containing protein" evidence="8">
    <location>
        <begin position="19"/>
        <end position="411"/>
    </location>
</feature>
<comment type="caution">
    <text evidence="10">The sequence shown here is derived from an EMBL/GenBank/DDBJ whole genome shotgun (WGS) entry which is preliminary data.</text>
</comment>
<protein>
    <recommendedName>
        <fullName evidence="9">Cytochrome b561 domain-containing protein</fullName>
    </recommendedName>
</protein>
<dbReference type="PANTHER" id="PTHR47797:SF1">
    <property type="entry name" value="CYTOCHROME B561 DOMAIN-CONTAINING PROTEIN-RELATED"/>
    <property type="match status" value="1"/>
</dbReference>
<keyword evidence="3 7" id="KW-0812">Transmembrane</keyword>
<evidence type="ECO:0000313" key="11">
    <source>
        <dbReference type="Proteomes" id="UP001296104"/>
    </source>
</evidence>
<dbReference type="PANTHER" id="PTHR47797">
    <property type="entry name" value="DEHYDROGENASE, PUTATIVE (AFU_ORTHOLOGUE AFUA_8G05805)-RELATED"/>
    <property type="match status" value="1"/>
</dbReference>
<feature type="transmembrane region" description="Helical" evidence="7">
    <location>
        <begin position="294"/>
        <end position="318"/>
    </location>
</feature>
<feature type="domain" description="Cytochrome b561" evidence="9">
    <location>
        <begin position="193"/>
        <end position="389"/>
    </location>
</feature>
<gene>
    <name evidence="10" type="ORF">LECACI_7A006061</name>
</gene>
<keyword evidence="11" id="KW-1185">Reference proteome</keyword>
<evidence type="ECO:0000256" key="2">
    <source>
        <dbReference type="ARBA" id="ARBA00022448"/>
    </source>
</evidence>
<dbReference type="Proteomes" id="UP001296104">
    <property type="component" value="Unassembled WGS sequence"/>
</dbReference>
<name>A0AAI8Z1V8_9PEZI</name>
<evidence type="ECO:0000256" key="6">
    <source>
        <dbReference type="ARBA" id="ARBA00023136"/>
    </source>
</evidence>
<dbReference type="Gene3D" id="1.20.120.1770">
    <property type="match status" value="1"/>
</dbReference>
<feature type="transmembrane region" description="Helical" evidence="7">
    <location>
        <begin position="330"/>
        <end position="352"/>
    </location>
</feature>